<accession>A0A4R5U0X4</accession>
<feature type="transmembrane region" description="Helical" evidence="2">
    <location>
        <begin position="303"/>
        <end position="323"/>
    </location>
</feature>
<dbReference type="PANTHER" id="PTHR38434">
    <property type="entry name" value="BLL2549 PROTEIN"/>
    <property type="match status" value="1"/>
</dbReference>
<feature type="transmembrane region" description="Helical" evidence="2">
    <location>
        <begin position="464"/>
        <end position="481"/>
    </location>
</feature>
<feature type="transmembrane region" description="Helical" evidence="2">
    <location>
        <begin position="737"/>
        <end position="754"/>
    </location>
</feature>
<feature type="transmembrane region" description="Helical" evidence="2">
    <location>
        <begin position="199"/>
        <end position="220"/>
    </location>
</feature>
<feature type="compositionally biased region" description="Pro residues" evidence="1">
    <location>
        <begin position="114"/>
        <end position="123"/>
    </location>
</feature>
<feature type="transmembrane region" description="Helical" evidence="2">
    <location>
        <begin position="576"/>
        <end position="596"/>
    </location>
</feature>
<dbReference type="Pfam" id="PF10101">
    <property type="entry name" value="DUF2339"/>
    <property type="match status" value="1"/>
</dbReference>
<sequence>MEGILVLLVLAVLAIPVLLIVALVSVSGLKQRVRLLEESQEALRAALAALASTPRAPMRPPAAEVAPTPAPPSAPAPETSPAPSSVQRPPPAPATPPRTMQAAAPAPGRVAATAPPPSEPQPPGVVEIAARVVKRWFTTGNVPVKVGMLVLLAGVASLLKYASDQGWLTLPPELRLAGVAAAALAGLVFGWRQRAQRPAFALALQGGAIGILLLVVFAAFKIFGLLPAVAAFALSVLLIAGLGVLAVLQDSRTLAVLGVLAGFLAPIWLSTGSGNHVALFSYYAVLNAAIFGIAWFKSWRVLNLLGFAFTWGIGLLWGVLSYTPDKLSSTQPFLLLFFAFYLLIPILHARRRPASRRDLIDGCIVFGTPLIAFSLQAALLEGERLPLAFCALGLAALYAALAWWLRRREGSPVLLQAYALLAVGFATLSVPLALSASATAAVFALEGATLVWLGLRQQRALPQWTGLGLQLAAAVAFAIAFDGSPGAGFAVANAVFMGGLLIALAGFASAWSYRDAGRREPALMYYLWGLAWWCGNALQEIEAFVAIDARADATLAFVALSGWLAAELHRLRPARALALTTLAGLLAAIPLAFAQSAAHAHPFAGHGVWAWLVFAVLGVRSLVCLRAGDDRSADWAQFAWWLVWPVVASLFCLWLAMHFELALGWRLMLAVLPWLALVAASIWRWSWLSAPRGAGFDAYRMALQSVLFAVIAAWWGTTQFAPGGSAPLPWLPLLNPMELAQLAVLALAAQWLWREAAPAALVRLRVPLLSLAGFVFVTVVTLRAVHHWGGIAWDDGLVSSSLAQTSLTVVWSLLGVVGWIVGSRRGQRMLWLAGAVLMGVVLAKLVLVDRQHLGNLLGIGSFIAYGLLCTLVGYFAPAPPRADAQPEEDAA</sequence>
<comment type="caution">
    <text evidence="3">The sequence shown here is derived from an EMBL/GenBank/DDBJ whole genome shotgun (WGS) entry which is preliminary data.</text>
</comment>
<feature type="transmembrane region" description="Helical" evidence="2">
    <location>
        <begin position="174"/>
        <end position="192"/>
    </location>
</feature>
<dbReference type="InterPro" id="IPR014600">
    <property type="entry name" value="UCP035905_mem"/>
</dbReference>
<keyword evidence="2" id="KW-0472">Membrane</keyword>
<organism evidence="3 4">
    <name type="scientific">Luteimonas aestuarii</name>
    <dbReference type="NCBI Taxonomy" id="453837"/>
    <lineage>
        <taxon>Bacteria</taxon>
        <taxon>Pseudomonadati</taxon>
        <taxon>Pseudomonadota</taxon>
        <taxon>Gammaproteobacteria</taxon>
        <taxon>Lysobacterales</taxon>
        <taxon>Lysobacteraceae</taxon>
        <taxon>Luteimonas</taxon>
    </lineage>
</organism>
<feature type="transmembrane region" description="Helical" evidence="2">
    <location>
        <begin position="638"/>
        <end position="657"/>
    </location>
</feature>
<dbReference type="PIRSF" id="PIRSF035905">
    <property type="entry name" value="UCP035905_mp"/>
    <property type="match status" value="1"/>
</dbReference>
<name>A0A4R5U0X4_9GAMM</name>
<feature type="transmembrane region" description="Helical" evidence="2">
    <location>
        <begin position="359"/>
        <end position="379"/>
    </location>
</feature>
<feature type="transmembrane region" description="Helical" evidence="2">
    <location>
        <begin position="277"/>
        <end position="296"/>
    </location>
</feature>
<dbReference type="AlphaFoldDB" id="A0A4R5U0X4"/>
<gene>
    <name evidence="3" type="ORF">E2F46_03235</name>
</gene>
<feature type="transmembrane region" description="Helical" evidence="2">
    <location>
        <begin position="412"/>
        <end position="430"/>
    </location>
</feature>
<feature type="transmembrane region" description="Helical" evidence="2">
    <location>
        <begin position="487"/>
        <end position="510"/>
    </location>
</feature>
<dbReference type="PANTHER" id="PTHR38434:SF1">
    <property type="entry name" value="BLL2549 PROTEIN"/>
    <property type="match status" value="1"/>
</dbReference>
<feature type="transmembrane region" description="Helical" evidence="2">
    <location>
        <begin position="142"/>
        <end position="162"/>
    </location>
</feature>
<feature type="region of interest" description="Disordered" evidence="1">
    <location>
        <begin position="54"/>
        <end position="123"/>
    </location>
</feature>
<feature type="transmembrane region" description="Helical" evidence="2">
    <location>
        <begin position="6"/>
        <end position="26"/>
    </location>
</feature>
<keyword evidence="4" id="KW-1185">Reference proteome</keyword>
<evidence type="ECO:0000256" key="1">
    <source>
        <dbReference type="SAM" id="MobiDB-lite"/>
    </source>
</evidence>
<feature type="compositionally biased region" description="Pro residues" evidence="1">
    <location>
        <begin position="68"/>
        <end position="80"/>
    </location>
</feature>
<feature type="transmembrane region" description="Helical" evidence="2">
    <location>
        <begin position="829"/>
        <end position="847"/>
    </location>
</feature>
<dbReference type="Proteomes" id="UP000294796">
    <property type="component" value="Unassembled WGS sequence"/>
</dbReference>
<dbReference type="RefSeq" id="WP_133320730.1">
    <property type="nucleotide sequence ID" value="NZ_SMTF01000002.1"/>
</dbReference>
<dbReference type="InterPro" id="IPR019286">
    <property type="entry name" value="DUF2339_TM"/>
</dbReference>
<evidence type="ECO:0000313" key="4">
    <source>
        <dbReference type="Proteomes" id="UP000294796"/>
    </source>
</evidence>
<feature type="transmembrane region" description="Helical" evidence="2">
    <location>
        <begin position="608"/>
        <end position="626"/>
    </location>
</feature>
<protein>
    <submittedName>
        <fullName evidence="3">DUF2339 domain-containing protein</fullName>
    </submittedName>
</protein>
<dbReference type="OrthoDB" id="207428at2"/>
<feature type="transmembrane region" description="Helical" evidence="2">
    <location>
        <begin position="226"/>
        <end position="247"/>
    </location>
</feature>
<dbReference type="EMBL" id="SMTF01000002">
    <property type="protein sequence ID" value="TDK27230.1"/>
    <property type="molecule type" value="Genomic_DNA"/>
</dbReference>
<feature type="transmembrane region" description="Helical" evidence="2">
    <location>
        <begin position="436"/>
        <end position="455"/>
    </location>
</feature>
<feature type="transmembrane region" description="Helical" evidence="2">
    <location>
        <begin position="853"/>
        <end position="876"/>
    </location>
</feature>
<feature type="transmembrane region" description="Helical" evidence="2">
    <location>
        <begin position="254"/>
        <end position="271"/>
    </location>
</feature>
<feature type="transmembrane region" description="Helical" evidence="2">
    <location>
        <begin position="805"/>
        <end position="822"/>
    </location>
</feature>
<feature type="transmembrane region" description="Helical" evidence="2">
    <location>
        <begin position="766"/>
        <end position="785"/>
    </location>
</feature>
<feature type="compositionally biased region" description="Low complexity" evidence="1">
    <location>
        <begin position="97"/>
        <end position="113"/>
    </location>
</feature>
<proteinExistence type="predicted"/>
<reference evidence="3 4" key="1">
    <citation type="submission" date="2019-03" db="EMBL/GenBank/DDBJ databases">
        <title>Luteimonas zhaokaii sp.nov., isolated from the rectal contents of Plateau pika in Yushu, Qinghai Province, China.</title>
        <authorList>
            <person name="Zhang G."/>
        </authorList>
    </citation>
    <scope>NUCLEOTIDE SEQUENCE [LARGE SCALE GENOMIC DNA]</scope>
    <source>
        <strain evidence="3 4">B9</strain>
    </source>
</reference>
<feature type="transmembrane region" description="Helical" evidence="2">
    <location>
        <begin position="329"/>
        <end position="347"/>
    </location>
</feature>
<feature type="transmembrane region" description="Helical" evidence="2">
    <location>
        <begin position="663"/>
        <end position="686"/>
    </location>
</feature>
<keyword evidence="2" id="KW-1133">Transmembrane helix</keyword>
<feature type="transmembrane region" description="Helical" evidence="2">
    <location>
        <begin position="385"/>
        <end position="405"/>
    </location>
</feature>
<feature type="transmembrane region" description="Helical" evidence="2">
    <location>
        <begin position="698"/>
        <end position="717"/>
    </location>
</feature>
<evidence type="ECO:0000313" key="3">
    <source>
        <dbReference type="EMBL" id="TDK27230.1"/>
    </source>
</evidence>
<keyword evidence="2" id="KW-0812">Transmembrane</keyword>
<evidence type="ECO:0000256" key="2">
    <source>
        <dbReference type="SAM" id="Phobius"/>
    </source>
</evidence>